<feature type="transmembrane region" description="Helical" evidence="9">
    <location>
        <begin position="420"/>
        <end position="443"/>
    </location>
</feature>
<keyword evidence="3 9" id="KW-0813">Transport</keyword>
<dbReference type="PROSITE" id="PS00873">
    <property type="entry name" value="NA_ALANINE_SYMP"/>
    <property type="match status" value="1"/>
</dbReference>
<keyword evidence="6 9" id="KW-0769">Symport</keyword>
<keyword evidence="11" id="KW-1185">Reference proteome</keyword>
<dbReference type="Pfam" id="PF01235">
    <property type="entry name" value="Na_Ala_symp"/>
    <property type="match status" value="1"/>
</dbReference>
<evidence type="ECO:0000256" key="3">
    <source>
        <dbReference type="ARBA" id="ARBA00022448"/>
    </source>
</evidence>
<dbReference type="PANTHER" id="PTHR30330">
    <property type="entry name" value="AGSS FAMILY TRANSPORTER, SODIUM-ALANINE"/>
    <property type="match status" value="1"/>
</dbReference>
<dbReference type="KEGG" id="adp:NCTC12871_01404"/>
<name>A0A448TVF7_9PAST</name>
<keyword evidence="4" id="KW-1003">Cell membrane</keyword>
<protein>
    <submittedName>
        <fullName evidence="10">Transporter</fullName>
    </submittedName>
</protein>
<sequence length="506" mass="54811">MSDIINHMQGILAWIVANVGSPLWDITIVVLLGVGLFFTISTGLVQIRLFPESLREMWFGRSVDSDALTPFQAFTTGLASRVGVGNIGGVAIAIATGGEGAVFWMWVTALVGMSSAFAESSLAQLYKVRNPDGSYRGGPAYYITKGLKAHWMAIAFAIALIFTFGFAFNAVQSNAIVEATRNAWHWNPQYVGISLVVLSGLIIFGGVKRIGQVSAGLVPLMALLYLVMAAVIMIMHIDRIPGLIAQIVESAFDFHAMAGGMFGAIFSKAMLWGIKRGLFSNEAGMGSAPNAAASASVKHPASQGLIQMLGVFVDTIVVCSCTAFIILLSNAYGSGLTNISLTQAALKYHVGEFGVHFLAFILLLFAFSSIIGNYAYAESNIRFIKNKRSVVIAFRLIVLFFVYFGAVNAANIVWNFADTVMAVMALINLIAIVLLAPVVWDLLKDYSGQLRAGIREPVFNIHEHPKLIKRGVDPKIWEDNPETNIVIQDIDNDATSLNEQRLMDAE</sequence>
<evidence type="ECO:0000256" key="5">
    <source>
        <dbReference type="ARBA" id="ARBA00022692"/>
    </source>
</evidence>
<dbReference type="NCBIfam" id="TIGR00835">
    <property type="entry name" value="agcS"/>
    <property type="match status" value="1"/>
</dbReference>
<dbReference type="GO" id="GO:0005283">
    <property type="term" value="F:amino acid:sodium symporter activity"/>
    <property type="evidence" value="ECO:0007669"/>
    <property type="project" value="InterPro"/>
</dbReference>
<evidence type="ECO:0000256" key="6">
    <source>
        <dbReference type="ARBA" id="ARBA00022847"/>
    </source>
</evidence>
<dbReference type="FunFam" id="1.20.1740.10:FF:000004">
    <property type="entry name" value="Sodium:alanine symporter family protein"/>
    <property type="match status" value="1"/>
</dbReference>
<proteinExistence type="inferred from homology"/>
<feature type="transmembrane region" description="Helical" evidence="9">
    <location>
        <begin position="217"/>
        <end position="237"/>
    </location>
</feature>
<keyword evidence="9" id="KW-0997">Cell inner membrane</keyword>
<feature type="transmembrane region" description="Helical" evidence="9">
    <location>
        <begin position="308"/>
        <end position="333"/>
    </location>
</feature>
<dbReference type="PANTHER" id="PTHR30330:SF1">
    <property type="entry name" value="AMINO-ACID CARRIER PROTEIN ALST"/>
    <property type="match status" value="1"/>
</dbReference>
<feature type="transmembrane region" description="Helical" evidence="9">
    <location>
        <begin position="147"/>
        <end position="168"/>
    </location>
</feature>
<evidence type="ECO:0000256" key="2">
    <source>
        <dbReference type="ARBA" id="ARBA00009261"/>
    </source>
</evidence>
<feature type="transmembrane region" description="Helical" evidence="9">
    <location>
        <begin position="26"/>
        <end position="50"/>
    </location>
</feature>
<feature type="transmembrane region" description="Helical" evidence="9">
    <location>
        <begin position="71"/>
        <end position="95"/>
    </location>
</feature>
<evidence type="ECO:0000256" key="8">
    <source>
        <dbReference type="ARBA" id="ARBA00023136"/>
    </source>
</evidence>
<dbReference type="GO" id="GO:0005886">
    <property type="term" value="C:plasma membrane"/>
    <property type="evidence" value="ECO:0007669"/>
    <property type="project" value="UniProtKB-SubCell"/>
</dbReference>
<evidence type="ECO:0000256" key="1">
    <source>
        <dbReference type="ARBA" id="ARBA00004651"/>
    </source>
</evidence>
<comment type="similarity">
    <text evidence="2 9">Belongs to the alanine or glycine:cation symporter (AGCS) (TC 2.A.25) family.</text>
</comment>
<evidence type="ECO:0000256" key="4">
    <source>
        <dbReference type="ARBA" id="ARBA00022475"/>
    </source>
</evidence>
<dbReference type="PRINTS" id="PR00175">
    <property type="entry name" value="NAALASMPORT"/>
</dbReference>
<keyword evidence="7 9" id="KW-1133">Transmembrane helix</keyword>
<evidence type="ECO:0000256" key="9">
    <source>
        <dbReference type="RuleBase" id="RU363064"/>
    </source>
</evidence>
<evidence type="ECO:0000313" key="10">
    <source>
        <dbReference type="EMBL" id="VEJ09915.1"/>
    </source>
</evidence>
<dbReference type="EMBL" id="LR134510">
    <property type="protein sequence ID" value="VEJ09915.1"/>
    <property type="molecule type" value="Genomic_DNA"/>
</dbReference>
<reference evidence="10 11" key="1">
    <citation type="submission" date="2018-12" db="EMBL/GenBank/DDBJ databases">
        <authorList>
            <consortium name="Pathogen Informatics"/>
        </authorList>
    </citation>
    <scope>NUCLEOTIDE SEQUENCE [LARGE SCALE GENOMIC DNA]</scope>
    <source>
        <strain evidence="10 11">NCTC12871</strain>
    </source>
</reference>
<feature type="transmembrane region" description="Helical" evidence="9">
    <location>
        <begin position="389"/>
        <end position="414"/>
    </location>
</feature>
<evidence type="ECO:0000313" key="11">
    <source>
        <dbReference type="Proteomes" id="UP000279799"/>
    </source>
</evidence>
<keyword evidence="8 9" id="KW-0472">Membrane</keyword>
<feature type="transmembrane region" description="Helical" evidence="9">
    <location>
        <begin position="188"/>
        <end position="205"/>
    </location>
</feature>
<keyword evidence="5 9" id="KW-0812">Transmembrane</keyword>
<organism evidence="10 11">
    <name type="scientific">Actinobacillus delphinicola</name>
    <dbReference type="NCBI Taxonomy" id="51161"/>
    <lineage>
        <taxon>Bacteria</taxon>
        <taxon>Pseudomonadati</taxon>
        <taxon>Pseudomonadota</taxon>
        <taxon>Gammaproteobacteria</taxon>
        <taxon>Pasteurellales</taxon>
        <taxon>Pasteurellaceae</taxon>
        <taxon>Actinobacillus</taxon>
    </lineage>
</organism>
<dbReference type="Proteomes" id="UP000279799">
    <property type="component" value="Chromosome"/>
</dbReference>
<feature type="transmembrane region" description="Helical" evidence="9">
    <location>
        <begin position="353"/>
        <end position="377"/>
    </location>
</feature>
<comment type="subcellular location">
    <subcellularLocation>
        <location evidence="9">Cell inner membrane</location>
        <topology evidence="9">Multi-pass membrane protein</topology>
    </subcellularLocation>
    <subcellularLocation>
        <location evidence="1">Cell membrane</location>
        <topology evidence="1">Multi-pass membrane protein</topology>
    </subcellularLocation>
</comment>
<dbReference type="Gene3D" id="1.20.1740.10">
    <property type="entry name" value="Amino acid/polyamine transporter I"/>
    <property type="match status" value="1"/>
</dbReference>
<dbReference type="InterPro" id="IPR001463">
    <property type="entry name" value="Na/Ala_symport"/>
</dbReference>
<gene>
    <name evidence="10" type="ORF">NCTC12871_01404</name>
</gene>
<dbReference type="AlphaFoldDB" id="A0A448TVF7"/>
<accession>A0A448TVF7</accession>
<evidence type="ECO:0000256" key="7">
    <source>
        <dbReference type="ARBA" id="ARBA00022989"/>
    </source>
</evidence>